<keyword evidence="3" id="KW-1185">Reference proteome</keyword>
<dbReference type="RefSeq" id="XP_064729882.1">
    <property type="nucleotide sequence ID" value="XM_064874160.1"/>
</dbReference>
<evidence type="ECO:0000313" key="3">
    <source>
        <dbReference type="Proteomes" id="UP001334248"/>
    </source>
</evidence>
<proteinExistence type="predicted"/>
<dbReference type="EMBL" id="JAVHJV010000006">
    <property type="protein sequence ID" value="KAK5941792.1"/>
    <property type="molecule type" value="Genomic_DNA"/>
</dbReference>
<evidence type="ECO:0000313" key="2">
    <source>
        <dbReference type="EMBL" id="KAK5941792.1"/>
    </source>
</evidence>
<reference evidence="2 3" key="1">
    <citation type="journal article" date="2023" name="Res Sq">
        <title>Genomic and morphological characterization of Knufia obscura isolated from the Mars 2020 spacecraft assembly facility.</title>
        <authorList>
            <person name="Chander A.M."/>
            <person name="Teixeira M.M."/>
            <person name="Singh N.K."/>
            <person name="Williams M.P."/>
            <person name="Parker C.W."/>
            <person name="Leo P."/>
            <person name="Stajich J.E."/>
            <person name="Torok T."/>
            <person name="Tighe S."/>
            <person name="Mason C.E."/>
            <person name="Venkateswaran K."/>
        </authorList>
    </citation>
    <scope>NUCLEOTIDE SEQUENCE [LARGE SCALE GENOMIC DNA]</scope>
    <source>
        <strain evidence="2 3">CCFEE 5817</strain>
    </source>
</reference>
<gene>
    <name evidence="2" type="ORF">PMZ80_005743</name>
</gene>
<organism evidence="2 3">
    <name type="scientific">Knufia obscura</name>
    <dbReference type="NCBI Taxonomy" id="1635080"/>
    <lineage>
        <taxon>Eukaryota</taxon>
        <taxon>Fungi</taxon>
        <taxon>Dikarya</taxon>
        <taxon>Ascomycota</taxon>
        <taxon>Pezizomycotina</taxon>
        <taxon>Eurotiomycetes</taxon>
        <taxon>Chaetothyriomycetidae</taxon>
        <taxon>Chaetothyriales</taxon>
        <taxon>Trichomeriaceae</taxon>
        <taxon>Knufia</taxon>
    </lineage>
</organism>
<protein>
    <submittedName>
        <fullName evidence="2">Uncharacterized protein</fullName>
    </submittedName>
</protein>
<evidence type="ECO:0000256" key="1">
    <source>
        <dbReference type="SAM" id="MobiDB-lite"/>
    </source>
</evidence>
<feature type="region of interest" description="Disordered" evidence="1">
    <location>
        <begin position="47"/>
        <end position="68"/>
    </location>
</feature>
<name>A0ABR0RMF9_9EURO</name>
<dbReference type="Proteomes" id="UP001334248">
    <property type="component" value="Unassembled WGS sequence"/>
</dbReference>
<comment type="caution">
    <text evidence="2">The sequence shown here is derived from an EMBL/GenBank/DDBJ whole genome shotgun (WGS) entry which is preliminary data.</text>
</comment>
<dbReference type="GeneID" id="89999192"/>
<sequence>MVNEADTTQQGVEARRTRSTFVLMQQQQYGPFGLKKETATAVWQKAADKERYDQRPAYEEGNMHTQAE</sequence>
<accession>A0ABR0RMF9</accession>